<dbReference type="KEGG" id="bmet:BMMGA3_09760"/>
<evidence type="ECO:0000313" key="2">
    <source>
        <dbReference type="Proteomes" id="UP000027602"/>
    </source>
</evidence>
<dbReference type="Proteomes" id="UP000027602">
    <property type="component" value="Chromosome"/>
</dbReference>
<accession>A0A068LRY0</accession>
<reference evidence="1 2" key="1">
    <citation type="journal article" date="2015" name="BMC Genomics">
        <title>Transcriptome analysis of thermophilic methylotrophic Bacillus methanolicus MGA3 using RNA-sequencing provides detailed insights into its previously uncharted transcriptional landscape.</title>
        <authorList>
            <person name="Irla M."/>
            <person name="Neshat A."/>
            <person name="Brautaset T."/>
            <person name="Ruckert C."/>
            <person name="Kalinowski J."/>
            <person name="Wendisch V.F."/>
        </authorList>
    </citation>
    <scope>NUCLEOTIDE SEQUENCE [LARGE SCALE GENOMIC DNA]</scope>
    <source>
        <strain evidence="2">MGA3 / ATCC 53907</strain>
    </source>
</reference>
<dbReference type="AlphaFoldDB" id="A0A068LRY0"/>
<evidence type="ECO:0000313" key="1">
    <source>
        <dbReference type="EMBL" id="AIE60350.1"/>
    </source>
</evidence>
<dbReference type="HOGENOM" id="CLU_3408684_0_0_9"/>
<organism evidence="1 2">
    <name type="scientific">Bacillus methanolicus (strain MGA3 / ATCC 53907)</name>
    <dbReference type="NCBI Taxonomy" id="796606"/>
    <lineage>
        <taxon>Bacteria</taxon>
        <taxon>Bacillati</taxon>
        <taxon>Bacillota</taxon>
        <taxon>Bacilli</taxon>
        <taxon>Bacillales</taxon>
        <taxon>Bacillaceae</taxon>
        <taxon>Bacillus</taxon>
    </lineage>
</organism>
<sequence>MIGAIGSLFIQKCGSNDKVGFHILPLTKN</sequence>
<gene>
    <name evidence="1" type="ORF">BMMGA3_09760</name>
</gene>
<dbReference type="EMBL" id="CP007739">
    <property type="protein sequence ID" value="AIE60350.1"/>
    <property type="molecule type" value="Genomic_DNA"/>
</dbReference>
<dbReference type="STRING" id="796606.BMMGA3_09760"/>
<protein>
    <submittedName>
        <fullName evidence="1">Uncharacterized protein</fullName>
    </submittedName>
</protein>
<keyword evidence="2" id="KW-1185">Reference proteome</keyword>
<name>A0A068LRY0_BACMM</name>
<proteinExistence type="predicted"/>